<dbReference type="EMBL" id="CP036164">
    <property type="protein sequence ID" value="QBF44858.1"/>
    <property type="molecule type" value="Genomic_DNA"/>
</dbReference>
<dbReference type="Proteomes" id="UP000290408">
    <property type="component" value="Chromosome"/>
</dbReference>
<proteinExistence type="inferred from homology"/>
<dbReference type="Gene3D" id="3.40.50.620">
    <property type="entry name" value="HUPs"/>
    <property type="match status" value="2"/>
</dbReference>
<evidence type="ECO:0000256" key="1">
    <source>
        <dbReference type="ARBA" id="ARBA00008791"/>
    </source>
</evidence>
<dbReference type="PRINTS" id="PR01438">
    <property type="entry name" value="UNVRSLSTRESS"/>
</dbReference>
<dbReference type="SUPFAM" id="SSF52402">
    <property type="entry name" value="Adenine nucleotide alpha hydrolases-like"/>
    <property type="match status" value="2"/>
</dbReference>
<feature type="domain" description="UspA" evidence="2">
    <location>
        <begin position="151"/>
        <end position="290"/>
    </location>
</feature>
<feature type="domain" description="UspA" evidence="2">
    <location>
        <begin position="8"/>
        <end position="140"/>
    </location>
</feature>
<name>A0A4V0ZAK9_9MICO</name>
<dbReference type="InterPro" id="IPR006015">
    <property type="entry name" value="Universal_stress_UspA"/>
</dbReference>
<protein>
    <submittedName>
        <fullName evidence="3">Universal stress protein</fullName>
    </submittedName>
</protein>
<reference evidence="3 4" key="1">
    <citation type="submission" date="2019-02" db="EMBL/GenBank/DDBJ databases">
        <title>Genomic data mining of an Antarctic deep-sea actinobacterium, Janibacterlimosus P3-3-X1.</title>
        <authorList>
            <person name="Liao L."/>
            <person name="Chen B."/>
        </authorList>
    </citation>
    <scope>NUCLEOTIDE SEQUENCE [LARGE SCALE GENOMIC DNA]</scope>
    <source>
        <strain evidence="3 4">P3-3-X1</strain>
    </source>
</reference>
<dbReference type="InterPro" id="IPR014729">
    <property type="entry name" value="Rossmann-like_a/b/a_fold"/>
</dbReference>
<evidence type="ECO:0000313" key="4">
    <source>
        <dbReference type="Proteomes" id="UP000290408"/>
    </source>
</evidence>
<dbReference type="RefSeq" id="WP_130628111.1">
    <property type="nucleotide sequence ID" value="NZ_CP036164.1"/>
</dbReference>
<sequence>MNSNGTARRVVVGYVSSGDGDPALDWAQAEAKRREIPLVMLVASGVEYFTAPEMSAVPPWRDEVTAKLVHEAKSYAAKATGVAISVESRPRSPAASLVDASANAELVVVGRHEQSAIGEAFWGSTSAQVAAHASCPVVVVDRPVCGDSTAPIVVAVDGSDQGRAALEFAFQWSSDVAAPLVAVHAWWLDIPNHLSDSWLPDPMVEGVENGAQTVLDDSLAPWIEKFPDVVVRKILTRQYPVEAVLDAAGNAQVIVVGSRGRGGFVGLLLGSVSQGLLHDTGRACPLVVVHAAD</sequence>
<dbReference type="PANTHER" id="PTHR31964">
    <property type="entry name" value="ADENINE NUCLEOTIDE ALPHA HYDROLASES-LIKE SUPERFAMILY PROTEIN"/>
    <property type="match status" value="1"/>
</dbReference>
<gene>
    <name evidence="3" type="ORF">EXU32_00350</name>
</gene>
<comment type="similarity">
    <text evidence="1">Belongs to the universal stress protein A family.</text>
</comment>
<dbReference type="AlphaFoldDB" id="A0A4V0ZAK9"/>
<keyword evidence="4" id="KW-1185">Reference proteome</keyword>
<dbReference type="OrthoDB" id="267918at2"/>
<evidence type="ECO:0000259" key="2">
    <source>
        <dbReference type="Pfam" id="PF00582"/>
    </source>
</evidence>
<organism evidence="3 4">
    <name type="scientific">Janibacter limosus</name>
    <dbReference type="NCBI Taxonomy" id="53458"/>
    <lineage>
        <taxon>Bacteria</taxon>
        <taxon>Bacillati</taxon>
        <taxon>Actinomycetota</taxon>
        <taxon>Actinomycetes</taxon>
        <taxon>Micrococcales</taxon>
        <taxon>Intrasporangiaceae</taxon>
        <taxon>Janibacter</taxon>
    </lineage>
</organism>
<dbReference type="PANTHER" id="PTHR31964:SF113">
    <property type="entry name" value="USPA DOMAIN-CONTAINING PROTEIN"/>
    <property type="match status" value="1"/>
</dbReference>
<accession>A0A4V0ZAK9</accession>
<dbReference type="Pfam" id="PF00582">
    <property type="entry name" value="Usp"/>
    <property type="match status" value="2"/>
</dbReference>
<dbReference type="InterPro" id="IPR006016">
    <property type="entry name" value="UspA"/>
</dbReference>
<evidence type="ECO:0000313" key="3">
    <source>
        <dbReference type="EMBL" id="QBF44858.1"/>
    </source>
</evidence>
<dbReference type="CDD" id="cd00293">
    <property type="entry name" value="USP-like"/>
    <property type="match status" value="1"/>
</dbReference>
<dbReference type="KEGG" id="jli:EXU32_00350"/>